<dbReference type="GO" id="GO:0046872">
    <property type="term" value="F:metal ion binding"/>
    <property type="evidence" value="ECO:0007669"/>
    <property type="project" value="UniProtKB-KW"/>
</dbReference>
<reference evidence="3" key="2">
    <citation type="submission" date="2023-05" db="EMBL/GenBank/DDBJ databases">
        <authorList>
            <consortium name="Lawrence Berkeley National Laboratory"/>
            <person name="Steindorff A."/>
            <person name="Hensen N."/>
            <person name="Bonometti L."/>
            <person name="Westerberg I."/>
            <person name="Brannstrom I.O."/>
            <person name="Guillou S."/>
            <person name="Cros-Aarteil S."/>
            <person name="Calhoun S."/>
            <person name="Haridas S."/>
            <person name="Kuo A."/>
            <person name="Mondo S."/>
            <person name="Pangilinan J."/>
            <person name="Riley R."/>
            <person name="Labutti K."/>
            <person name="Andreopoulos B."/>
            <person name="Lipzen A."/>
            <person name="Chen C."/>
            <person name="Yanf M."/>
            <person name="Daum C."/>
            <person name="Ng V."/>
            <person name="Clum A."/>
            <person name="Ohm R."/>
            <person name="Martin F."/>
            <person name="Silar P."/>
            <person name="Natvig D."/>
            <person name="Lalanne C."/>
            <person name="Gautier V."/>
            <person name="Ament-Velasquez S.L."/>
            <person name="Kruys A."/>
            <person name="Hutchinson M.I."/>
            <person name="Powell A.J."/>
            <person name="Barry K."/>
            <person name="Miller A.N."/>
            <person name="Grigoriev I.V."/>
            <person name="Debuchy R."/>
            <person name="Gladieux P."/>
            <person name="Thoren M.H."/>
            <person name="Johannesson H."/>
        </authorList>
    </citation>
    <scope>NUCLEOTIDE SEQUENCE</scope>
    <source>
        <strain evidence="3">PSN309</strain>
    </source>
</reference>
<keyword evidence="1" id="KW-0479">Metal-binding</keyword>
<keyword evidence="2" id="KW-0460">Magnesium</keyword>
<sequence>MEHPYSSAVEAPALLATYVGDGYPTRISKNYHVSGLAAIKARFDWHGDEFKHMAQTHRLTTVHARYGGIMALCYPEALPDRVPILGYVMEFLGILDDQIDNGGDKQANGDLLGYREQQFFINFFRTLRDIDPPRAQTMLNQWHRHFTEDLTNKGATGNVEEYVSWRVHDITHIICNSLLPYAFGITLSDEEHQVLNEVSLEISKAMVLINDVFSWEKERQDADKNGEDVSAITNVVPIIMRQHSISADGAKIVSQTLCREYSQRFLKTMSQAREQQKYSSELQRCIEDQQYLQSGNMIWSIDCTRYNPAAKSAPERLSWMTQGIPDHLYTGLILPGNNKSSHQLDSSVSLPNGIHPDIESTKKPLLPDQGAVRRAVVDSTITPDDLSGKVILAPMTYISQSTGKGVRSKLVDALGVWYQVPKQASDVIKETIGLIPPRISDARRYFRRITAPSRKTICSHHLRYTTNRQLVQFYDQQGYCIEEINEAFVGQSMDIHWTSNLIYPTIEDLSKAHDRKSGGPIRLIDRFMSAHSLSKVVQLVTNRRRNISPRCSAVCFCEDLDEGKFSVLLIHALATLPEDQALLLRNIMMQRRVAGHSTPEHKQLILDMLEKGGSFAYTLDLLRHLQDEVVRALEAVENETGVQNPEFREIIESLRV</sequence>
<dbReference type="PANTHER" id="PTHR12001:SF72">
    <property type="entry name" value="THIJ_PFPI FAMILY PROTEIN (AFU_ORTHOLOGUE AFUA_3G01210)-RELATED"/>
    <property type="match status" value="1"/>
</dbReference>
<protein>
    <submittedName>
        <fullName evidence="3">Isoprenoid synthase domain-containing protein</fullName>
    </submittedName>
</protein>
<evidence type="ECO:0000256" key="2">
    <source>
        <dbReference type="ARBA" id="ARBA00022842"/>
    </source>
</evidence>
<proteinExistence type="predicted"/>
<evidence type="ECO:0000256" key="1">
    <source>
        <dbReference type="ARBA" id="ARBA00022723"/>
    </source>
</evidence>
<reference evidence="3" key="1">
    <citation type="journal article" date="2023" name="Mol. Phylogenet. Evol.">
        <title>Genome-scale phylogeny and comparative genomics of the fungal order Sordariales.</title>
        <authorList>
            <person name="Hensen N."/>
            <person name="Bonometti L."/>
            <person name="Westerberg I."/>
            <person name="Brannstrom I.O."/>
            <person name="Guillou S."/>
            <person name="Cros-Aarteil S."/>
            <person name="Calhoun S."/>
            <person name="Haridas S."/>
            <person name="Kuo A."/>
            <person name="Mondo S."/>
            <person name="Pangilinan J."/>
            <person name="Riley R."/>
            <person name="LaButti K."/>
            <person name="Andreopoulos B."/>
            <person name="Lipzen A."/>
            <person name="Chen C."/>
            <person name="Yan M."/>
            <person name="Daum C."/>
            <person name="Ng V."/>
            <person name="Clum A."/>
            <person name="Steindorff A."/>
            <person name="Ohm R.A."/>
            <person name="Martin F."/>
            <person name="Silar P."/>
            <person name="Natvig D.O."/>
            <person name="Lalanne C."/>
            <person name="Gautier V."/>
            <person name="Ament-Velasquez S.L."/>
            <person name="Kruys A."/>
            <person name="Hutchinson M.I."/>
            <person name="Powell A.J."/>
            <person name="Barry K."/>
            <person name="Miller A.N."/>
            <person name="Grigoriev I.V."/>
            <person name="Debuchy R."/>
            <person name="Gladieux P."/>
            <person name="Hiltunen Thoren M."/>
            <person name="Johannesson H."/>
        </authorList>
    </citation>
    <scope>NUCLEOTIDE SEQUENCE</scope>
    <source>
        <strain evidence="3">PSN309</strain>
    </source>
</reference>
<accession>A0AAN6WNH1</accession>
<dbReference type="Gene3D" id="1.10.600.10">
    <property type="entry name" value="Farnesyl Diphosphate Synthase"/>
    <property type="match status" value="2"/>
</dbReference>
<evidence type="ECO:0000313" key="4">
    <source>
        <dbReference type="Proteomes" id="UP001302126"/>
    </source>
</evidence>
<dbReference type="EMBL" id="MU864484">
    <property type="protein sequence ID" value="KAK4184546.1"/>
    <property type="molecule type" value="Genomic_DNA"/>
</dbReference>
<dbReference type="Pfam" id="PF19086">
    <property type="entry name" value="Terpene_syn_C_2"/>
    <property type="match status" value="1"/>
</dbReference>
<dbReference type="AlphaFoldDB" id="A0AAN6WNH1"/>
<name>A0AAN6WNH1_9PEZI</name>
<dbReference type="PANTHER" id="PTHR12001">
    <property type="entry name" value="GERANYLGERANYL PYROPHOSPHATE SYNTHASE"/>
    <property type="match status" value="1"/>
</dbReference>
<gene>
    <name evidence="3" type="ORF">QBC35DRAFT_539950</name>
</gene>
<evidence type="ECO:0000313" key="3">
    <source>
        <dbReference type="EMBL" id="KAK4184546.1"/>
    </source>
</evidence>
<dbReference type="Proteomes" id="UP001302126">
    <property type="component" value="Unassembled WGS sequence"/>
</dbReference>
<dbReference type="GO" id="GO:0004659">
    <property type="term" value="F:prenyltransferase activity"/>
    <property type="evidence" value="ECO:0007669"/>
    <property type="project" value="TreeGrafter"/>
</dbReference>
<organism evidence="3 4">
    <name type="scientific">Podospora australis</name>
    <dbReference type="NCBI Taxonomy" id="1536484"/>
    <lineage>
        <taxon>Eukaryota</taxon>
        <taxon>Fungi</taxon>
        <taxon>Dikarya</taxon>
        <taxon>Ascomycota</taxon>
        <taxon>Pezizomycotina</taxon>
        <taxon>Sordariomycetes</taxon>
        <taxon>Sordariomycetidae</taxon>
        <taxon>Sordariales</taxon>
        <taxon>Podosporaceae</taxon>
        <taxon>Podospora</taxon>
    </lineage>
</organism>
<dbReference type="InterPro" id="IPR008949">
    <property type="entry name" value="Isoprenoid_synthase_dom_sf"/>
</dbReference>
<dbReference type="SUPFAM" id="SSF48576">
    <property type="entry name" value="Terpenoid synthases"/>
    <property type="match status" value="2"/>
</dbReference>
<comment type="caution">
    <text evidence="3">The sequence shown here is derived from an EMBL/GenBank/DDBJ whole genome shotgun (WGS) entry which is preliminary data.</text>
</comment>
<keyword evidence="4" id="KW-1185">Reference proteome</keyword>
<dbReference type="GO" id="GO:0008299">
    <property type="term" value="P:isoprenoid biosynthetic process"/>
    <property type="evidence" value="ECO:0007669"/>
    <property type="project" value="TreeGrafter"/>
</dbReference>